<comment type="subcellular location">
    <subcellularLocation>
        <location evidence="1">Nucleus</location>
    </subcellularLocation>
</comment>
<evidence type="ECO:0000256" key="9">
    <source>
        <dbReference type="SAM" id="MobiDB-lite"/>
    </source>
</evidence>
<feature type="compositionally biased region" description="Basic and acidic residues" evidence="9">
    <location>
        <begin position="635"/>
        <end position="646"/>
    </location>
</feature>
<dbReference type="GO" id="GO:0005634">
    <property type="term" value="C:nucleus"/>
    <property type="evidence" value="ECO:0007669"/>
    <property type="project" value="UniProtKB-SubCell"/>
</dbReference>
<dbReference type="GO" id="GO:0006366">
    <property type="term" value="P:transcription by RNA polymerase II"/>
    <property type="evidence" value="ECO:0007669"/>
    <property type="project" value="InterPro"/>
</dbReference>
<protein>
    <recommendedName>
        <fullName evidence="12">F-box domain-containing protein</fullName>
    </recommendedName>
</protein>
<dbReference type="Gene3D" id="3.80.10.10">
    <property type="entry name" value="Ribonuclease Inhibitor"/>
    <property type="match status" value="1"/>
</dbReference>
<keyword evidence="6" id="KW-0238">DNA-binding</keyword>
<keyword evidence="7" id="KW-0804">Transcription</keyword>
<name>A0A9P5VMY5_9FUNG</name>
<keyword evidence="2" id="KW-0597">Phosphoprotein</keyword>
<evidence type="ECO:0000313" key="11">
    <source>
        <dbReference type="Proteomes" id="UP000696485"/>
    </source>
</evidence>
<evidence type="ECO:0000256" key="7">
    <source>
        <dbReference type="ARBA" id="ARBA00023163"/>
    </source>
</evidence>
<proteinExistence type="predicted"/>
<keyword evidence="3" id="KW-0479">Metal-binding</keyword>
<evidence type="ECO:0000256" key="4">
    <source>
        <dbReference type="ARBA" id="ARBA00022737"/>
    </source>
</evidence>
<dbReference type="GO" id="GO:0003677">
    <property type="term" value="F:DNA binding"/>
    <property type="evidence" value="ECO:0007669"/>
    <property type="project" value="UniProtKB-KW"/>
</dbReference>
<evidence type="ECO:0000256" key="8">
    <source>
        <dbReference type="ARBA" id="ARBA00023242"/>
    </source>
</evidence>
<evidence type="ECO:0000256" key="1">
    <source>
        <dbReference type="ARBA" id="ARBA00004123"/>
    </source>
</evidence>
<feature type="region of interest" description="Disordered" evidence="9">
    <location>
        <begin position="612"/>
        <end position="657"/>
    </location>
</feature>
<evidence type="ECO:0000256" key="3">
    <source>
        <dbReference type="ARBA" id="ARBA00022723"/>
    </source>
</evidence>
<feature type="compositionally biased region" description="Polar residues" evidence="9">
    <location>
        <begin position="621"/>
        <end position="634"/>
    </location>
</feature>
<dbReference type="EMBL" id="JAAAUY010000189">
    <property type="protein sequence ID" value="KAF9333659.1"/>
    <property type="molecule type" value="Genomic_DNA"/>
</dbReference>
<reference evidence="10" key="1">
    <citation type="journal article" date="2020" name="Fungal Divers.">
        <title>Resolving the Mortierellaceae phylogeny through synthesis of multi-gene phylogenetics and phylogenomics.</title>
        <authorList>
            <person name="Vandepol N."/>
            <person name="Liber J."/>
            <person name="Desiro A."/>
            <person name="Na H."/>
            <person name="Kennedy M."/>
            <person name="Barry K."/>
            <person name="Grigoriev I.V."/>
            <person name="Miller A.N."/>
            <person name="O'Donnell K."/>
            <person name="Stajich J.E."/>
            <person name="Bonito G."/>
        </authorList>
    </citation>
    <scope>NUCLEOTIDE SEQUENCE</scope>
    <source>
        <strain evidence="10">NVP1</strain>
    </source>
</reference>
<feature type="region of interest" description="Disordered" evidence="9">
    <location>
        <begin position="537"/>
        <end position="562"/>
    </location>
</feature>
<keyword evidence="5" id="KW-0862">Zinc</keyword>
<dbReference type="AlphaFoldDB" id="A0A9P5VMY5"/>
<dbReference type="Proteomes" id="UP000696485">
    <property type="component" value="Unassembled WGS sequence"/>
</dbReference>
<evidence type="ECO:0000256" key="5">
    <source>
        <dbReference type="ARBA" id="ARBA00022833"/>
    </source>
</evidence>
<keyword evidence="8" id="KW-0539">Nucleus</keyword>
<keyword evidence="11" id="KW-1185">Reference proteome</keyword>
<dbReference type="PROSITE" id="PS00115">
    <property type="entry name" value="RNA_POL_II_REPEAT"/>
    <property type="match status" value="4"/>
</dbReference>
<comment type="caution">
    <text evidence="10">The sequence shown here is derived from an EMBL/GenBank/DDBJ whole genome shotgun (WGS) entry which is preliminary data.</text>
</comment>
<evidence type="ECO:0008006" key="12">
    <source>
        <dbReference type="Google" id="ProtNLM"/>
    </source>
</evidence>
<evidence type="ECO:0000256" key="6">
    <source>
        <dbReference type="ARBA" id="ARBA00023125"/>
    </source>
</evidence>
<dbReference type="GO" id="GO:0046872">
    <property type="term" value="F:metal ion binding"/>
    <property type="evidence" value="ECO:0007669"/>
    <property type="project" value="UniProtKB-KW"/>
</dbReference>
<dbReference type="SUPFAM" id="SSF52047">
    <property type="entry name" value="RNI-like"/>
    <property type="match status" value="1"/>
</dbReference>
<accession>A0A9P5VMY5</accession>
<gene>
    <name evidence="10" type="ORF">BG006_003305</name>
</gene>
<dbReference type="InterPro" id="IPR000684">
    <property type="entry name" value="RNA_pol_II_repeat_euk"/>
</dbReference>
<dbReference type="InterPro" id="IPR032675">
    <property type="entry name" value="LRR_dom_sf"/>
</dbReference>
<evidence type="ECO:0000313" key="10">
    <source>
        <dbReference type="EMBL" id="KAF9333659.1"/>
    </source>
</evidence>
<evidence type="ECO:0000256" key="2">
    <source>
        <dbReference type="ARBA" id="ARBA00022553"/>
    </source>
</evidence>
<keyword evidence="4" id="KW-0677">Repeat</keyword>
<organism evidence="10 11">
    <name type="scientific">Podila minutissima</name>
    <dbReference type="NCBI Taxonomy" id="64525"/>
    <lineage>
        <taxon>Eukaryota</taxon>
        <taxon>Fungi</taxon>
        <taxon>Fungi incertae sedis</taxon>
        <taxon>Mucoromycota</taxon>
        <taxon>Mortierellomycotina</taxon>
        <taxon>Mortierellomycetes</taxon>
        <taxon>Mortierellales</taxon>
        <taxon>Mortierellaceae</taxon>
        <taxon>Podila</taxon>
    </lineage>
</organism>
<sequence length="702" mass="78863">MSSSPVDYVILNDLLVSLIAPYMDRSTLVTCSHVAKAWYSAFHSHVWRTVPIQGSADFSFANETAFQAKHTAIRTLIVNNRRSTGGPAGVARFCRNLTGFKGPFYTAFDTLNAKYYSATDMVLANAHLRHLELVCVPLKYDPVAERLLKAVASLQQLQYLHLACEGRVHEPTMMTFLRTLPQTLKHLSLTTADVNWRTKDSQSLPQSFWDILENDSEGINNIRILDFQGPHGDLVMFFLLTHSPALESLALPENSASVNIQKRLSSLVRRHCHGLKNLLVSGNKGVIGQTAQVLLTGGSNEDPAPPPHHPFRLSSLYLDTPSETLRRHISDPTPAFLSHASTLTVIELARKAYLSSPQIQRLLASCAQLTHFRIRIQPKVWYQDDSLATLDIHDMSDLASRPWACTRLQVLELMVVDKVQVDIQDDASGDPSEQLARLTELRELSLSGWWREEEEGPQLDFSLRGGELALLGGWTKLERLTLHRSAKARMGVEDVVWMNDQWPRWRGFAMCDYVELVTSPAYSPALSSYSPTSPSYSPVSPSYSPVSPSYSPTSPSYSPTSPSYCYSPTSPSYYYSPPYFAPHDYAPLSPDGFPEILYGSSPSSAMVMEGVGEAATERQDGSTQDVAVEGQESSIQDRVEDNRQEKNEEEEEAEEKKEHFLDWLRVHRPDMDLSSWERVHGYEYDFCRYVGRPGPFRRPLDI</sequence>